<comment type="similarity">
    <text evidence="1 2">Belongs to the UPF0102 family.</text>
</comment>
<protein>
    <recommendedName>
        <fullName evidence="2">UPF0102 protein BC349_15285</fullName>
    </recommendedName>
</protein>
<dbReference type="EMBL" id="MBUA01000028">
    <property type="protein sequence ID" value="MBC6492423.1"/>
    <property type="molecule type" value="Genomic_DNA"/>
</dbReference>
<keyword evidence="4" id="KW-1185">Reference proteome</keyword>
<dbReference type="Gene3D" id="3.40.1350.10">
    <property type="match status" value="1"/>
</dbReference>
<evidence type="ECO:0000256" key="1">
    <source>
        <dbReference type="ARBA" id="ARBA00006738"/>
    </source>
</evidence>
<proteinExistence type="inferred from homology"/>
<evidence type="ECO:0000256" key="2">
    <source>
        <dbReference type="HAMAP-Rule" id="MF_00048"/>
    </source>
</evidence>
<dbReference type="InterPro" id="IPR011335">
    <property type="entry name" value="Restrct_endonuc-II-like"/>
</dbReference>
<comment type="caution">
    <text evidence="3">The sequence shown here is derived from an EMBL/GenBank/DDBJ whole genome shotgun (WGS) entry which is preliminary data.</text>
</comment>
<name>A0ABR7MBL0_9BACT</name>
<dbReference type="Pfam" id="PF02021">
    <property type="entry name" value="UPF0102"/>
    <property type="match status" value="1"/>
</dbReference>
<dbReference type="SUPFAM" id="SSF52980">
    <property type="entry name" value="Restriction endonuclease-like"/>
    <property type="match status" value="1"/>
</dbReference>
<dbReference type="InterPro" id="IPR003509">
    <property type="entry name" value="UPF0102_YraN-like"/>
</dbReference>
<accession>A0ABR7MBL0</accession>
<dbReference type="Proteomes" id="UP000765802">
    <property type="component" value="Unassembled WGS sequence"/>
</dbReference>
<dbReference type="PANTHER" id="PTHR34039:SF1">
    <property type="entry name" value="UPF0102 PROTEIN YRAN"/>
    <property type="match status" value="1"/>
</dbReference>
<dbReference type="CDD" id="cd20736">
    <property type="entry name" value="PoNe_Nuclease"/>
    <property type="match status" value="1"/>
</dbReference>
<gene>
    <name evidence="3" type="ORF">BC349_15285</name>
</gene>
<dbReference type="PANTHER" id="PTHR34039">
    <property type="entry name" value="UPF0102 PROTEIN YRAN"/>
    <property type="match status" value="1"/>
</dbReference>
<dbReference type="InterPro" id="IPR011856">
    <property type="entry name" value="tRNA_endonuc-like_dom_sf"/>
</dbReference>
<evidence type="ECO:0000313" key="4">
    <source>
        <dbReference type="Proteomes" id="UP000765802"/>
    </source>
</evidence>
<evidence type="ECO:0000313" key="3">
    <source>
        <dbReference type="EMBL" id="MBC6492423.1"/>
    </source>
</evidence>
<sequence>MDTHLKTGRNGEDLACDWLLEKGFSLLARNWKSGRREIDIIAMRQDTLHFIEVKTRRADVFGMPEAQVKRKKLLHMQAAATDYLEQHPQWRNICFDIISVLLLPAATRIDLFEDIS</sequence>
<dbReference type="RefSeq" id="WP_187257745.1">
    <property type="nucleotide sequence ID" value="NZ_JBHULF010000020.1"/>
</dbReference>
<reference evidence="3 4" key="1">
    <citation type="submission" date="2016-07" db="EMBL/GenBank/DDBJ databases">
        <title>Genome analysis of Flavihumibacter stibioxidans YS-17.</title>
        <authorList>
            <person name="Shi K."/>
            <person name="Han Y."/>
            <person name="Wang G."/>
        </authorList>
    </citation>
    <scope>NUCLEOTIDE SEQUENCE [LARGE SCALE GENOMIC DNA]</scope>
    <source>
        <strain evidence="3 4">YS-17</strain>
    </source>
</reference>
<dbReference type="HAMAP" id="MF_00048">
    <property type="entry name" value="UPF0102"/>
    <property type="match status" value="1"/>
</dbReference>
<organism evidence="3 4">
    <name type="scientific">Flavihumibacter stibioxidans</name>
    <dbReference type="NCBI Taxonomy" id="1834163"/>
    <lineage>
        <taxon>Bacteria</taxon>
        <taxon>Pseudomonadati</taxon>
        <taxon>Bacteroidota</taxon>
        <taxon>Chitinophagia</taxon>
        <taxon>Chitinophagales</taxon>
        <taxon>Chitinophagaceae</taxon>
        <taxon>Flavihumibacter</taxon>
    </lineage>
</organism>